<protein>
    <submittedName>
        <fullName evidence="3">Glycosyltransferase, group 1 family protein</fullName>
    </submittedName>
</protein>
<keyword evidence="4" id="KW-1185">Reference proteome</keyword>
<comment type="caution">
    <text evidence="3">The sequence shown here is derived from an EMBL/GenBank/DDBJ whole genome shotgun (WGS) entry which is preliminary data.</text>
</comment>
<organism evidence="3 4">
    <name type="scientific">Christensenella minuta</name>
    <dbReference type="NCBI Taxonomy" id="626937"/>
    <lineage>
        <taxon>Bacteria</taxon>
        <taxon>Bacillati</taxon>
        <taxon>Bacillota</taxon>
        <taxon>Clostridia</taxon>
        <taxon>Christensenellales</taxon>
        <taxon>Christensenellaceae</taxon>
        <taxon>Christensenella</taxon>
    </lineage>
</organism>
<reference evidence="3 4" key="1">
    <citation type="submission" date="2016-02" db="EMBL/GenBank/DDBJ databases">
        <authorList>
            <person name="Wen L."/>
            <person name="He K."/>
            <person name="Yang H."/>
        </authorList>
    </citation>
    <scope>NUCLEOTIDE SEQUENCE [LARGE SCALE GENOMIC DNA]</scope>
    <source>
        <strain evidence="3 4">DSM 22607</strain>
    </source>
</reference>
<dbReference type="Proteomes" id="UP000070366">
    <property type="component" value="Unassembled WGS sequence"/>
</dbReference>
<dbReference type="Pfam" id="PF13692">
    <property type="entry name" value="Glyco_trans_1_4"/>
    <property type="match status" value="1"/>
</dbReference>
<accession>A0A136Q110</accession>
<proteinExistence type="predicted"/>
<dbReference type="Pfam" id="PF13649">
    <property type="entry name" value="Methyltransf_25"/>
    <property type="match status" value="1"/>
</dbReference>
<dbReference type="GO" id="GO:0008757">
    <property type="term" value="F:S-adenosylmethionine-dependent methyltransferase activity"/>
    <property type="evidence" value="ECO:0007669"/>
    <property type="project" value="InterPro"/>
</dbReference>
<evidence type="ECO:0000313" key="3">
    <source>
        <dbReference type="EMBL" id="KXK64381.1"/>
    </source>
</evidence>
<dbReference type="Gene3D" id="3.40.50.2000">
    <property type="entry name" value="Glycogen Phosphorylase B"/>
    <property type="match status" value="1"/>
</dbReference>
<sequence>MSEEKINSKEYWNERFDGDWDESAGRIQTKFFTYILLEGLSADIREDIFKSKYSIGDVSGGTGDSLPILHEEFPESFLRGYDFSERAIAQARELYPKFDFKVADIFSAEYPEHVLICSNTLEHFKNPWEAFDSLAKIEPKYIVILVPFLEAETMKTDNIVEEHVSYFDCENIQTERCGYKLIQYRAVDTLGICWPGYQILLVYAPDDCSAEKVSLEKEVIDAQLRTPINLRMERMADLFREYNTCLYKTKLNFIYSQLHLDSERKHSAYLTTRVEELEKAKEKMAAAQNAMENHISNISNSMGYKVLQRCYAFAERHKAVRAVGRKVKKILDGRRKKKQEKALLAYVESILDAYNGEYVFLFQPLIEWHVPLFQRPQQIARSLGKAGVLYFYSTANMTDHIPIGEEVSKNCYVLNVGSSLEKIARLITRKNKKLIYNIYSTDNWSSIDWIKSNQRWAYRTVYEYIDAISEEISGNAIPDATYQRHNYLIHAKDVLVVASADKLYQEVCEKVPAKKEVALVTNGVDIEHFTHLEARERAVPREMEEIVAMGKPIIGYYGALATWTDTELITYVANQRPDYQYVLIGPRYHNRPEFDEVEKLTNVYLLGTIHYNILPQYARWFDVATIPFMVNDISESTSPIKLFEYMALEKPIVTTDMPECEKYRSVMVAKSYEQYVEMLDRALARKNDPEYLALLRAEARENSWDHKAVEILEALRIR</sequence>
<gene>
    <name evidence="3" type="ORF">HMPREF3293_02460</name>
</gene>
<dbReference type="EMBL" id="LSZW01000064">
    <property type="protein sequence ID" value="KXK64381.1"/>
    <property type="molecule type" value="Genomic_DNA"/>
</dbReference>
<dbReference type="InterPro" id="IPR041698">
    <property type="entry name" value="Methyltransf_25"/>
</dbReference>
<feature type="coiled-coil region" evidence="1">
    <location>
        <begin position="270"/>
        <end position="297"/>
    </location>
</feature>
<dbReference type="AlphaFoldDB" id="A0A136Q110"/>
<evidence type="ECO:0000259" key="2">
    <source>
        <dbReference type="Pfam" id="PF13649"/>
    </source>
</evidence>
<dbReference type="Gene3D" id="3.40.50.150">
    <property type="entry name" value="Vaccinia Virus protein VP39"/>
    <property type="match status" value="1"/>
</dbReference>
<dbReference type="SUPFAM" id="SSF53756">
    <property type="entry name" value="UDP-Glycosyltransferase/glycogen phosphorylase"/>
    <property type="match status" value="1"/>
</dbReference>
<evidence type="ECO:0000313" key="4">
    <source>
        <dbReference type="Proteomes" id="UP000070366"/>
    </source>
</evidence>
<dbReference type="RefSeq" id="WP_066521958.1">
    <property type="nucleotide sequence ID" value="NZ_CABMOF010000007.1"/>
</dbReference>
<name>A0A136Q110_9FIRM</name>
<dbReference type="OrthoDB" id="9816564at2"/>
<dbReference type="InterPro" id="IPR029063">
    <property type="entry name" value="SAM-dependent_MTases_sf"/>
</dbReference>
<evidence type="ECO:0000256" key="1">
    <source>
        <dbReference type="SAM" id="Coils"/>
    </source>
</evidence>
<keyword evidence="3" id="KW-0808">Transferase</keyword>
<dbReference type="SUPFAM" id="SSF53335">
    <property type="entry name" value="S-adenosyl-L-methionine-dependent methyltransferases"/>
    <property type="match status" value="1"/>
</dbReference>
<dbReference type="STRING" id="626937.HMPREF3293_02460"/>
<keyword evidence="1" id="KW-0175">Coiled coil</keyword>
<feature type="domain" description="Methyltransferase" evidence="2">
    <location>
        <begin position="57"/>
        <end position="133"/>
    </location>
</feature>
<dbReference type="KEGG" id="cmiu:B1H56_01090"/>
<dbReference type="PATRIC" id="fig|626937.4.peg.2418"/>